<evidence type="ECO:0000313" key="2">
    <source>
        <dbReference type="Proteomes" id="UP000466442"/>
    </source>
</evidence>
<accession>A0A6A4IXX1</accession>
<sequence>MASPSKAFSLTLFVLFGSSSAQPLFFARRAPFNLFEPLNQYPLQNQNAAYPVNGVYQQNQNANYAFNALRDPSKQKVFDRRPMDYSQYYQHHSHNSNEKFQDVDTVSEYNVPMSSWLRDLYYFVVVKLGNVIMYLRNMITPITSLFSG</sequence>
<keyword evidence="2" id="KW-1185">Reference proteome</keyword>
<protein>
    <submittedName>
        <fullName evidence="1">Uncharacterized protein</fullName>
    </submittedName>
</protein>
<comment type="caution">
    <text evidence="1">The sequence shown here is derived from an EMBL/GenBank/DDBJ whole genome shotgun (WGS) entry which is preliminary data.</text>
</comment>
<gene>
    <name evidence="1" type="ORF">GE061_007521</name>
</gene>
<dbReference type="AlphaFoldDB" id="A0A6A4IXX1"/>
<dbReference type="Proteomes" id="UP000466442">
    <property type="component" value="Unassembled WGS sequence"/>
</dbReference>
<reference evidence="1" key="1">
    <citation type="journal article" date="2021" name="Mol. Ecol. Resour.">
        <title>Apolygus lucorum genome provides insights into omnivorousness and mesophyll feeding.</title>
        <authorList>
            <person name="Liu Y."/>
            <person name="Liu H."/>
            <person name="Wang H."/>
            <person name="Huang T."/>
            <person name="Liu B."/>
            <person name="Yang B."/>
            <person name="Yin L."/>
            <person name="Li B."/>
            <person name="Zhang Y."/>
            <person name="Zhang S."/>
            <person name="Jiang F."/>
            <person name="Zhang X."/>
            <person name="Ren Y."/>
            <person name="Wang B."/>
            <person name="Wang S."/>
            <person name="Lu Y."/>
            <person name="Wu K."/>
            <person name="Fan W."/>
            <person name="Wang G."/>
        </authorList>
    </citation>
    <scope>NUCLEOTIDE SEQUENCE</scope>
    <source>
        <strain evidence="1">12Hb</strain>
    </source>
</reference>
<proteinExistence type="predicted"/>
<evidence type="ECO:0000313" key="1">
    <source>
        <dbReference type="EMBL" id="KAF6199495.1"/>
    </source>
</evidence>
<organism evidence="1 2">
    <name type="scientific">Apolygus lucorum</name>
    <name type="common">Small green plant bug</name>
    <name type="synonym">Lygocoris lucorum</name>
    <dbReference type="NCBI Taxonomy" id="248454"/>
    <lineage>
        <taxon>Eukaryota</taxon>
        <taxon>Metazoa</taxon>
        <taxon>Ecdysozoa</taxon>
        <taxon>Arthropoda</taxon>
        <taxon>Hexapoda</taxon>
        <taxon>Insecta</taxon>
        <taxon>Pterygota</taxon>
        <taxon>Neoptera</taxon>
        <taxon>Paraneoptera</taxon>
        <taxon>Hemiptera</taxon>
        <taxon>Heteroptera</taxon>
        <taxon>Panheteroptera</taxon>
        <taxon>Cimicomorpha</taxon>
        <taxon>Miridae</taxon>
        <taxon>Mirini</taxon>
        <taxon>Apolygus</taxon>
    </lineage>
</organism>
<dbReference type="EMBL" id="WIXP02000015">
    <property type="protein sequence ID" value="KAF6199495.1"/>
    <property type="molecule type" value="Genomic_DNA"/>
</dbReference>
<name>A0A6A4IXX1_APOLU</name>